<dbReference type="Proteomes" id="UP001153076">
    <property type="component" value="Unassembled WGS sequence"/>
</dbReference>
<dbReference type="GO" id="GO:0030246">
    <property type="term" value="F:carbohydrate binding"/>
    <property type="evidence" value="ECO:0007669"/>
    <property type="project" value="InterPro"/>
</dbReference>
<dbReference type="InterPro" id="IPR048395">
    <property type="entry name" value="Glyco_hydro_31_C"/>
</dbReference>
<comment type="similarity">
    <text evidence="2 10">Belongs to the glycosyl hydrolase 31 family.</text>
</comment>
<evidence type="ECO:0000256" key="4">
    <source>
        <dbReference type="ARBA" id="ARBA00022729"/>
    </source>
</evidence>
<evidence type="ECO:0000256" key="2">
    <source>
        <dbReference type="ARBA" id="ARBA00007806"/>
    </source>
</evidence>
<reference evidence="14" key="1">
    <citation type="submission" date="2022-04" db="EMBL/GenBank/DDBJ databases">
        <title>Carnegiea gigantea Genome sequencing and assembly v2.</title>
        <authorList>
            <person name="Copetti D."/>
            <person name="Sanderson M.J."/>
            <person name="Burquez A."/>
            <person name="Wojciechowski M.F."/>
        </authorList>
    </citation>
    <scope>NUCLEOTIDE SEQUENCE</scope>
    <source>
        <strain evidence="14">SGP5-SGP5p</strain>
        <tissue evidence="14">Aerial part</tissue>
    </source>
</reference>
<protein>
    <recommendedName>
        <fullName evidence="9">Alpha-glucosidase</fullName>
        <ecNumber evidence="3">3.2.1.20</ecNumber>
    </recommendedName>
    <alternativeName>
        <fullName evidence="8">Maltase</fullName>
    </alternativeName>
</protein>
<evidence type="ECO:0000259" key="11">
    <source>
        <dbReference type="Pfam" id="PF01055"/>
    </source>
</evidence>
<gene>
    <name evidence="14" type="ORF">Cgig2_005097</name>
</gene>
<dbReference type="SUPFAM" id="SSF51445">
    <property type="entry name" value="(Trans)glycosidases"/>
    <property type="match status" value="1"/>
</dbReference>
<dbReference type="PANTHER" id="PTHR22762:SF133">
    <property type="entry name" value="P-TYPE DOMAIN-CONTAINING PROTEIN"/>
    <property type="match status" value="1"/>
</dbReference>
<dbReference type="CDD" id="cd14752">
    <property type="entry name" value="GH31_N"/>
    <property type="match status" value="1"/>
</dbReference>
<feature type="domain" description="Glycoside hydrolase family 31 N-terminal" evidence="12">
    <location>
        <begin position="16"/>
        <end position="205"/>
    </location>
</feature>
<dbReference type="Gene3D" id="3.20.20.80">
    <property type="entry name" value="Glycosidases"/>
    <property type="match status" value="1"/>
</dbReference>
<dbReference type="Gene3D" id="2.60.40.1180">
    <property type="entry name" value="Golgi alpha-mannosidase II"/>
    <property type="match status" value="2"/>
</dbReference>
<evidence type="ECO:0000259" key="12">
    <source>
        <dbReference type="Pfam" id="PF13802"/>
    </source>
</evidence>
<evidence type="ECO:0000256" key="8">
    <source>
        <dbReference type="ARBA" id="ARBA00041343"/>
    </source>
</evidence>
<dbReference type="Gene3D" id="2.60.40.1760">
    <property type="entry name" value="glycosyl hydrolase (family 31)"/>
    <property type="match status" value="1"/>
</dbReference>
<dbReference type="InterPro" id="IPR017853">
    <property type="entry name" value="GH"/>
</dbReference>
<evidence type="ECO:0000256" key="6">
    <source>
        <dbReference type="ARBA" id="ARBA00023180"/>
    </source>
</evidence>
<dbReference type="InterPro" id="IPR030458">
    <property type="entry name" value="Glyco_hydro_31_AS"/>
</dbReference>
<keyword evidence="7 10" id="KW-0326">Glycosidase</keyword>
<dbReference type="EMBL" id="JAKOGI010000003">
    <property type="protein sequence ID" value="KAJ8452761.1"/>
    <property type="molecule type" value="Genomic_DNA"/>
</dbReference>
<dbReference type="OrthoDB" id="5839090at2759"/>
<dbReference type="InterPro" id="IPR030459">
    <property type="entry name" value="Glyco_hydro_31_CS"/>
</dbReference>
<dbReference type="FunFam" id="2.60.40.1180:FF:000044">
    <property type="entry name" value="Alpha-glucosidase 1"/>
    <property type="match status" value="1"/>
</dbReference>
<sequence>MLFYSPNEFLVRFLKCSLEEENRLRVRITDANHPRWEIPESVLPRQTPSPPQSHCQCNHYPTPPNQTTTTLTLTLTLTHPNSDLTFSLLRTTPFSFSVARKSTGDVLFDTTPNPSDPNSTFLIFKDQYLQLTSSLPPQRAHLYGLGEHTKPTFELAHNQKLTLWNADIGSSNKDLNLYGSHPFYMDIRSSPVGATHGVLLLNSNGMDVVYTGDRITFKVIGGIIDLYIFAGPTPVAVLDQYTQLIGRPAPMPYWSFGFHQCRWGYHSVDEVNSVVDNYTSAKIPLEVMWTDIDYMDAFKDFTLDPHNFPQDKMQQLVSKLHGNGQRYVPILDPGISTNESYETFIRGMQSDIFIKQNGKPYLGKVWPGPVYYPDFLKPATLVFWADEIKRLRDLIPFDGLWIDMNEASNFLSSPPAPGSPLDNPPYKINNSGGEVSILNRSIPPSAVHDGNITEYDAHNLYGFLESQATRAALINVTKERPFVLTRSTFVSSGKYAAHWTGDNAAKWDDLAYSIPSILSSGLFGIPMVGADICGFSGSTAEELCRRWIQLGAFYPFARDHSDDDSNYQELYRWQSVAETARKVLGLRYRLLPYFYTLMYEAHKKGTPIARPLFFSFPEDTQTYGISSQFLLGKGVVVSPVLLPGMTSVKAYFPQGDWFDLFNYSQSVSVPNGGCVTLDAPPDHINVHIREGNILAMHGGDAMTTQEARKTPFHLLVVMGSSGPSGGELFLDDGVEVEMGAEGGKWTLVKFSAGLGVKSMTITSSVVNGEFASNQKWIIEKITILGLTTAVKMHEFTVETGAGARKGDVSNVMSRNDEKGRFVVTEISTLKLPVGHNFKIELHFQGV</sequence>
<feature type="domain" description="Glycosyl hydrolase family 31 C-terminal" evidence="13">
    <location>
        <begin position="605"/>
        <end position="694"/>
    </location>
</feature>
<evidence type="ECO:0000259" key="13">
    <source>
        <dbReference type="Pfam" id="PF21365"/>
    </source>
</evidence>
<dbReference type="PROSITE" id="PS00707">
    <property type="entry name" value="GLYCOSYL_HYDROL_F31_2"/>
    <property type="match status" value="1"/>
</dbReference>
<dbReference type="InterPro" id="IPR013780">
    <property type="entry name" value="Glyco_hydro_b"/>
</dbReference>
<evidence type="ECO:0000256" key="10">
    <source>
        <dbReference type="RuleBase" id="RU361185"/>
    </source>
</evidence>
<accession>A0A9Q1QTA6</accession>
<dbReference type="Pfam" id="PF21365">
    <property type="entry name" value="Glyco_hydro_31_3rd"/>
    <property type="match status" value="1"/>
</dbReference>
<evidence type="ECO:0000256" key="1">
    <source>
        <dbReference type="ARBA" id="ARBA00001657"/>
    </source>
</evidence>
<dbReference type="SUPFAM" id="SSF51011">
    <property type="entry name" value="Glycosyl hydrolase domain"/>
    <property type="match status" value="1"/>
</dbReference>
<comment type="caution">
    <text evidence="14">The sequence shown here is derived from an EMBL/GenBank/DDBJ whole genome shotgun (WGS) entry which is preliminary data.</text>
</comment>
<dbReference type="InterPro" id="IPR011013">
    <property type="entry name" value="Gal_mutarotase_sf_dom"/>
</dbReference>
<evidence type="ECO:0000256" key="5">
    <source>
        <dbReference type="ARBA" id="ARBA00022801"/>
    </source>
</evidence>
<dbReference type="PANTHER" id="PTHR22762">
    <property type="entry name" value="ALPHA-GLUCOSIDASE"/>
    <property type="match status" value="1"/>
</dbReference>
<dbReference type="AlphaFoldDB" id="A0A9Q1QTA6"/>
<dbReference type="PROSITE" id="PS00129">
    <property type="entry name" value="GLYCOSYL_HYDROL_F31_1"/>
    <property type="match status" value="1"/>
</dbReference>
<name>A0A9Q1QTA6_9CARY</name>
<organism evidence="14 15">
    <name type="scientific">Carnegiea gigantea</name>
    <dbReference type="NCBI Taxonomy" id="171969"/>
    <lineage>
        <taxon>Eukaryota</taxon>
        <taxon>Viridiplantae</taxon>
        <taxon>Streptophyta</taxon>
        <taxon>Embryophyta</taxon>
        <taxon>Tracheophyta</taxon>
        <taxon>Spermatophyta</taxon>
        <taxon>Magnoliopsida</taxon>
        <taxon>eudicotyledons</taxon>
        <taxon>Gunneridae</taxon>
        <taxon>Pentapetalae</taxon>
        <taxon>Caryophyllales</taxon>
        <taxon>Cactineae</taxon>
        <taxon>Cactaceae</taxon>
        <taxon>Cactoideae</taxon>
        <taxon>Echinocereeae</taxon>
        <taxon>Carnegiea</taxon>
    </lineage>
</organism>
<dbReference type="Pfam" id="PF01055">
    <property type="entry name" value="Glyco_hydro_31_2nd"/>
    <property type="match status" value="1"/>
</dbReference>
<dbReference type="InterPro" id="IPR025887">
    <property type="entry name" value="Glyco_hydro_31_N_dom"/>
</dbReference>
<dbReference type="InterPro" id="IPR000322">
    <property type="entry name" value="Glyco_hydro_31_TIM"/>
</dbReference>
<evidence type="ECO:0000256" key="3">
    <source>
        <dbReference type="ARBA" id="ARBA00012741"/>
    </source>
</evidence>
<dbReference type="GO" id="GO:0004558">
    <property type="term" value="F:alpha-1,4-glucosidase activity"/>
    <property type="evidence" value="ECO:0007669"/>
    <property type="project" value="UniProtKB-EC"/>
</dbReference>
<evidence type="ECO:0000256" key="7">
    <source>
        <dbReference type="ARBA" id="ARBA00023295"/>
    </source>
</evidence>
<comment type="catalytic activity">
    <reaction evidence="1">
        <text>Hydrolysis of terminal, non-reducing (1-&gt;4)-linked alpha-D-glucose residues with release of alpha-D-glucose.</text>
        <dbReference type="EC" id="3.2.1.20"/>
    </reaction>
</comment>
<keyword evidence="15" id="KW-1185">Reference proteome</keyword>
<dbReference type="CDD" id="cd06602">
    <property type="entry name" value="GH31_MGAM_SI_GAA"/>
    <property type="match status" value="1"/>
</dbReference>
<dbReference type="GO" id="GO:0005975">
    <property type="term" value="P:carbohydrate metabolic process"/>
    <property type="evidence" value="ECO:0007669"/>
    <property type="project" value="InterPro"/>
</dbReference>
<evidence type="ECO:0000313" key="15">
    <source>
        <dbReference type="Proteomes" id="UP001153076"/>
    </source>
</evidence>
<dbReference type="Pfam" id="PF13802">
    <property type="entry name" value="Gal_mutarotas_2"/>
    <property type="match status" value="1"/>
</dbReference>
<evidence type="ECO:0000256" key="9">
    <source>
        <dbReference type="ARBA" id="ARBA00073730"/>
    </source>
</evidence>
<dbReference type="SUPFAM" id="SSF74650">
    <property type="entry name" value="Galactose mutarotase-like"/>
    <property type="match status" value="1"/>
</dbReference>
<keyword evidence="6" id="KW-0325">Glycoprotein</keyword>
<keyword evidence="4" id="KW-0732">Signal</keyword>
<feature type="domain" description="Glycoside hydrolase family 31 TIM barrel" evidence="11">
    <location>
        <begin position="248"/>
        <end position="597"/>
    </location>
</feature>
<dbReference type="FunFam" id="3.20.20.80:FF:000016">
    <property type="entry name" value="Maltase-glucoamylase, intestinal"/>
    <property type="match status" value="1"/>
</dbReference>
<keyword evidence="5 10" id="KW-0378">Hydrolase</keyword>
<proteinExistence type="inferred from homology"/>
<dbReference type="EC" id="3.2.1.20" evidence="3"/>
<evidence type="ECO:0000313" key="14">
    <source>
        <dbReference type="EMBL" id="KAJ8452761.1"/>
    </source>
</evidence>